<organism evidence="7 8">
    <name type="scientific">Coccomyxa viridis</name>
    <dbReference type="NCBI Taxonomy" id="1274662"/>
    <lineage>
        <taxon>Eukaryota</taxon>
        <taxon>Viridiplantae</taxon>
        <taxon>Chlorophyta</taxon>
        <taxon>core chlorophytes</taxon>
        <taxon>Trebouxiophyceae</taxon>
        <taxon>Trebouxiophyceae incertae sedis</taxon>
        <taxon>Coccomyxaceae</taxon>
        <taxon>Coccomyxa</taxon>
    </lineage>
</organism>
<evidence type="ECO:0000259" key="5">
    <source>
        <dbReference type="Pfam" id="PF08544"/>
    </source>
</evidence>
<evidence type="ECO:0000256" key="1">
    <source>
        <dbReference type="ARBA" id="ARBA00022741"/>
    </source>
</evidence>
<dbReference type="Gene3D" id="3.40.50.2000">
    <property type="entry name" value="Glycogen Phosphorylase B"/>
    <property type="match status" value="2"/>
</dbReference>
<dbReference type="Gene3D" id="3.30.70.890">
    <property type="entry name" value="GHMP kinase, C-terminal domain"/>
    <property type="match status" value="1"/>
</dbReference>
<dbReference type="Pfam" id="PF10509">
    <property type="entry name" value="GalKase_gal_bdg"/>
    <property type="match status" value="1"/>
</dbReference>
<feature type="domain" description="GHMP kinase N-terminal" evidence="4">
    <location>
        <begin position="654"/>
        <end position="742"/>
    </location>
</feature>
<dbReference type="InterPro" id="IPR006204">
    <property type="entry name" value="GHMP_kinase_N_dom"/>
</dbReference>
<dbReference type="Proteomes" id="UP001314263">
    <property type="component" value="Unassembled WGS sequence"/>
</dbReference>
<dbReference type="SUPFAM" id="SSF53756">
    <property type="entry name" value="UDP-Glycosyltransferase/glycogen phosphorylase"/>
    <property type="match status" value="1"/>
</dbReference>
<dbReference type="GO" id="GO:0005524">
    <property type="term" value="F:ATP binding"/>
    <property type="evidence" value="ECO:0007669"/>
    <property type="project" value="UniProtKB-KW"/>
</dbReference>
<keyword evidence="2" id="KW-0067">ATP-binding</keyword>
<dbReference type="Pfam" id="PF08544">
    <property type="entry name" value="GHMP_kinases_C"/>
    <property type="match status" value="1"/>
</dbReference>
<feature type="domain" description="Galactokinase N-terminal" evidence="6">
    <location>
        <begin position="538"/>
        <end position="578"/>
    </location>
</feature>
<evidence type="ECO:0000259" key="4">
    <source>
        <dbReference type="Pfam" id="PF00288"/>
    </source>
</evidence>
<feature type="region of interest" description="Disordered" evidence="3">
    <location>
        <begin position="380"/>
        <end position="405"/>
    </location>
</feature>
<dbReference type="Gene3D" id="3.30.230.10">
    <property type="match status" value="1"/>
</dbReference>
<dbReference type="InterPro" id="IPR019539">
    <property type="entry name" value="GalKase_N"/>
</dbReference>
<protein>
    <recommendedName>
        <fullName evidence="9">L-arabinokinase</fullName>
    </recommendedName>
</protein>
<accession>A0AAV1I694</accession>
<dbReference type="PANTHER" id="PTHR38134:SF2">
    <property type="entry name" value="GALACTOKINASE"/>
    <property type="match status" value="1"/>
</dbReference>
<dbReference type="PANTHER" id="PTHR38134">
    <property type="entry name" value="SLR1395 PROTEIN"/>
    <property type="match status" value="1"/>
</dbReference>
<dbReference type="InterPro" id="IPR020568">
    <property type="entry name" value="Ribosomal_Su5_D2-typ_SF"/>
</dbReference>
<comment type="caution">
    <text evidence="7">The sequence shown here is derived from an EMBL/GenBank/DDBJ whole genome shotgun (WGS) entry which is preliminary data.</text>
</comment>
<evidence type="ECO:0000256" key="3">
    <source>
        <dbReference type="SAM" id="MobiDB-lite"/>
    </source>
</evidence>
<dbReference type="AlphaFoldDB" id="A0AAV1I694"/>
<evidence type="ECO:0008006" key="9">
    <source>
        <dbReference type="Google" id="ProtNLM"/>
    </source>
</evidence>
<keyword evidence="1" id="KW-0547">Nucleotide-binding</keyword>
<dbReference type="InterPro" id="IPR053205">
    <property type="entry name" value="GHMP_kinase_L-arabinokinase"/>
</dbReference>
<dbReference type="Pfam" id="PF00288">
    <property type="entry name" value="GHMP_kinases_N"/>
    <property type="match status" value="1"/>
</dbReference>
<dbReference type="InterPro" id="IPR013750">
    <property type="entry name" value="GHMP_kinase_C_dom"/>
</dbReference>
<gene>
    <name evidence="7" type="ORF">CVIRNUC_005510</name>
</gene>
<dbReference type="InterPro" id="IPR036554">
    <property type="entry name" value="GHMP_kinase_C_sf"/>
</dbReference>
<evidence type="ECO:0000256" key="2">
    <source>
        <dbReference type="ARBA" id="ARBA00022840"/>
    </source>
</evidence>
<dbReference type="SUPFAM" id="SSF55060">
    <property type="entry name" value="GHMP Kinase, C-terminal domain"/>
    <property type="match status" value="1"/>
</dbReference>
<proteinExistence type="predicted"/>
<keyword evidence="8" id="KW-1185">Reference proteome</keyword>
<name>A0AAV1I694_9CHLO</name>
<sequence length="1037" mass="111898">MDERSREPVSIAYYCTGHGYGHATRSIEVVRMLLELGHSVTVITGAPAGIFLRELSSACLALRKAALDFGAKQKDAFSVDMAASLEGYRRTAGGSHRETLLETEQAWLAAVKPDLVVSDIVPLACAAAAAVGIPCVCISNFSWDFVYSEYLISGQAGCSGYRAMIYQIAEDYACADLILRLPGHAPMPAFREVEDVPLVVRHARRSRAQVFQEYGLPEAQRMVVFIYGGQPPGEWCLREESLPAGWTCIVCAAGSPPGGRALPRNFILAPADAYTPDLIAASDALIGKIGYGTISECLAHGRPLVFVRRDYFNEEPFLRRLLQMHGAAVEIRRRDFLEGNWTPFLAAAAELTVTYSAPTNGAEVVAKRLQKIARAQSIHLSPSPSEQGLAGMTGSPRRAGRAERAGSVRLRDAIVWGYMMQRPDARTKVEVPEWYTAGFVPPDKQASSFERDMAGLHLARSVSEQREPDEAPAGALQLEHWEVLSGGQCLPQCEDTVDFLYDLMRLDESPEGDSDSRSKPAHELPERRAARGLFRWEDPVYVARAPGRLDVMGGIADYSGSLVLQLPLAEACHVAVQRHPLQRQRVWRHMQVRHEAAGGPQPALRIVSLHADLTNRGPTFDMDLSELERDGQPISYEEARQYFKRDPAHSWAAYVAGALVVLMRERGMRFADGFSILISSAVPEGKGVSSSAAVEVATMQALTAAQGLALDGRDLALLCQKVENLVVGAPCGAMDQLTSALGQAGALLALRCQPAEMLQPVAAPPGVRLWGIDSGIRHSVGGLDYGTVRAGAFMGLQILSSLEDTLSRQSSYTGASRLDRSALGNGCAQQYAIGDGYLANVSPSDFTALYEEALPVSISGREWLAEHDEHWDSATQVEAGTTYLIRQPTAHPIHENWRVELFRQLLMLPELGAEQLKLLGEIMYQSHASYKRCGLGSDGTDRIVALVRDEARAAAARGEAPPLHGAKITGGGSGGTVCVLGSSNPAGEAAVQRVVERYGQSTGGYNATVFSGSSPGASIVGVLKVKRKGSFGPSSTP</sequence>
<feature type="domain" description="GHMP kinase C-terminal" evidence="5">
    <location>
        <begin position="907"/>
        <end position="998"/>
    </location>
</feature>
<dbReference type="EMBL" id="CAUYUE010000006">
    <property type="protein sequence ID" value="CAK0781935.1"/>
    <property type="molecule type" value="Genomic_DNA"/>
</dbReference>
<dbReference type="Pfam" id="PF13528">
    <property type="entry name" value="Glyco_trans_1_3"/>
    <property type="match status" value="1"/>
</dbReference>
<dbReference type="SUPFAM" id="SSF54211">
    <property type="entry name" value="Ribosomal protein S5 domain 2-like"/>
    <property type="match status" value="1"/>
</dbReference>
<dbReference type="PRINTS" id="PR00959">
    <property type="entry name" value="MEVGALKINASE"/>
</dbReference>
<dbReference type="FunFam" id="3.30.230.10:FF:000037">
    <property type="entry name" value="L-arabinokinase"/>
    <property type="match status" value="1"/>
</dbReference>
<evidence type="ECO:0000313" key="8">
    <source>
        <dbReference type="Proteomes" id="UP001314263"/>
    </source>
</evidence>
<evidence type="ECO:0000313" key="7">
    <source>
        <dbReference type="EMBL" id="CAK0781935.1"/>
    </source>
</evidence>
<evidence type="ECO:0000259" key="6">
    <source>
        <dbReference type="Pfam" id="PF10509"/>
    </source>
</evidence>
<dbReference type="InterPro" id="IPR014721">
    <property type="entry name" value="Ribsml_uS5_D2-typ_fold_subgr"/>
</dbReference>
<reference evidence="7 8" key="1">
    <citation type="submission" date="2023-10" db="EMBL/GenBank/DDBJ databases">
        <authorList>
            <person name="Maclean D."/>
            <person name="Macfadyen A."/>
        </authorList>
    </citation>
    <scope>NUCLEOTIDE SEQUENCE [LARGE SCALE GENOMIC DNA]</scope>
</reference>